<keyword evidence="1" id="KW-0812">Transmembrane</keyword>
<dbReference type="AlphaFoldDB" id="A0A227NJW5"/>
<evidence type="ECO:0000313" key="3">
    <source>
        <dbReference type="Proteomes" id="UP000214684"/>
    </source>
</evidence>
<sequence length="263" mass="29223">MKFILDQIKDIKNHGYTLDFSTVFNHAFENYKKIALYAGLILLVFSIFFGAIAYSILASIYGIDKVSNPEFFNIQPQHLSPLKLLYYVGGSAIFSAIFSPFGAGFLKMADCADKDLEFNVSTIFSYYKTSHFLQIFTATLLISLFSGSITTFLETQKLNNLGLIISLLVSFFTFLTIPLIVFGNLNALKAIQASFIIISKQPAVLLGLMITIVVALIIGFLGLCIGLLFTIPFTYSMTYAIYHTIIKSDQKDPIDSIGQSDLE</sequence>
<comment type="caution">
    <text evidence="2">The sequence shown here is derived from an EMBL/GenBank/DDBJ whole genome shotgun (WGS) entry which is preliminary data.</text>
</comment>
<evidence type="ECO:0000313" key="2">
    <source>
        <dbReference type="EMBL" id="OXE98014.1"/>
    </source>
</evidence>
<dbReference type="Proteomes" id="UP000214684">
    <property type="component" value="Unassembled WGS sequence"/>
</dbReference>
<organism evidence="2 3">
    <name type="scientific">Flavobacterium araucananum</name>
    <dbReference type="NCBI Taxonomy" id="946678"/>
    <lineage>
        <taxon>Bacteria</taxon>
        <taxon>Pseudomonadati</taxon>
        <taxon>Bacteroidota</taxon>
        <taxon>Flavobacteriia</taxon>
        <taxon>Flavobacteriales</taxon>
        <taxon>Flavobacteriaceae</taxon>
        <taxon>Flavobacterium</taxon>
    </lineage>
</organism>
<feature type="transmembrane region" description="Helical" evidence="1">
    <location>
        <begin position="34"/>
        <end position="63"/>
    </location>
</feature>
<proteinExistence type="predicted"/>
<keyword evidence="3" id="KW-1185">Reference proteome</keyword>
<feature type="transmembrane region" description="Helical" evidence="1">
    <location>
        <begin position="132"/>
        <end position="153"/>
    </location>
</feature>
<feature type="transmembrane region" description="Helical" evidence="1">
    <location>
        <begin position="160"/>
        <end position="183"/>
    </location>
</feature>
<name>A0A227NJW5_9FLAO</name>
<evidence type="ECO:0000256" key="1">
    <source>
        <dbReference type="SAM" id="Phobius"/>
    </source>
</evidence>
<evidence type="ECO:0008006" key="4">
    <source>
        <dbReference type="Google" id="ProtNLM"/>
    </source>
</evidence>
<gene>
    <name evidence="2" type="ORF">B0A64_22895</name>
</gene>
<feature type="transmembrane region" description="Helical" evidence="1">
    <location>
        <begin position="203"/>
        <end position="229"/>
    </location>
</feature>
<feature type="transmembrane region" description="Helical" evidence="1">
    <location>
        <begin position="84"/>
        <end position="106"/>
    </location>
</feature>
<keyword evidence="1" id="KW-0472">Membrane</keyword>
<dbReference type="RefSeq" id="WP_089481792.1">
    <property type="nucleotide sequence ID" value="NZ_MUGS01000070.1"/>
</dbReference>
<keyword evidence="1" id="KW-1133">Transmembrane helix</keyword>
<dbReference type="OrthoDB" id="1331669at2"/>
<reference evidence="2 3" key="1">
    <citation type="submission" date="2016-11" db="EMBL/GenBank/DDBJ databases">
        <title>Whole genomes of Flavobacteriaceae.</title>
        <authorList>
            <person name="Stine C."/>
            <person name="Li C."/>
            <person name="Tadesse D."/>
        </authorList>
    </citation>
    <scope>NUCLEOTIDE SEQUENCE [LARGE SCALE GENOMIC DNA]</scope>
    <source>
        <strain evidence="2 3">DSM 24704</strain>
    </source>
</reference>
<protein>
    <recommendedName>
        <fullName evidence="4">Beta-carotene 15,15'-monooxygenase</fullName>
    </recommendedName>
</protein>
<accession>A0A227NJW5</accession>
<dbReference type="EMBL" id="MUGS01000070">
    <property type="protein sequence ID" value="OXE98014.1"/>
    <property type="molecule type" value="Genomic_DNA"/>
</dbReference>